<dbReference type="AlphaFoldDB" id="A0A2Z4IN69"/>
<evidence type="ECO:0000256" key="4">
    <source>
        <dbReference type="ARBA" id="ARBA00022801"/>
    </source>
</evidence>
<keyword evidence="8" id="KW-0812">Transmembrane</keyword>
<feature type="domain" description="Peptidase S49" evidence="9">
    <location>
        <begin position="368"/>
        <end position="519"/>
    </location>
</feature>
<evidence type="ECO:0000259" key="9">
    <source>
        <dbReference type="Pfam" id="PF01343"/>
    </source>
</evidence>
<dbReference type="NCBIfam" id="TIGR00706">
    <property type="entry name" value="SppA_dom"/>
    <property type="match status" value="1"/>
</dbReference>
<feature type="active site" description="Nucleophile" evidence="7">
    <location>
        <position position="384"/>
    </location>
</feature>
<evidence type="ECO:0000256" key="5">
    <source>
        <dbReference type="ARBA" id="ARBA00022825"/>
    </source>
</evidence>
<dbReference type="PANTHER" id="PTHR33209:SF1">
    <property type="entry name" value="PEPTIDASE S49 DOMAIN-CONTAINING PROTEIN"/>
    <property type="match status" value="1"/>
</dbReference>
<feature type="active site" description="Proton donor/acceptor" evidence="7">
    <location>
        <position position="191"/>
    </location>
</feature>
<dbReference type="InterPro" id="IPR004635">
    <property type="entry name" value="Pept_S49_SppA"/>
</dbReference>
<keyword evidence="11" id="KW-1185">Reference proteome</keyword>
<comment type="similarity">
    <text evidence="2">Belongs to the peptidase S49 family.</text>
</comment>
<dbReference type="InterPro" id="IPR047272">
    <property type="entry name" value="S49_SppA_C"/>
</dbReference>
<evidence type="ECO:0000256" key="2">
    <source>
        <dbReference type="ARBA" id="ARBA00008683"/>
    </source>
</evidence>
<sequence length="585" mass="64816">MKFLSNVLAVIVGLMIFSLIGFFLVAGLITLSTAEEQVTIQDNTVLHIDLENVMLVERTAEDNIDLSSFGPIPAAHQIGLTNVKKAIRTAKENENIKGIYLQAGTVMANPAALTELRNELLDFKESGKFIISYSELYSEGGYFLSSAASETYLNPMGGLEFNGLSSETLFFKGLLEKLEIEPVIFRVGEYKSAVEPFILDQMSDANRRQTESFLGDMNNYMVRQVAESRALDYEELKNVNDQMLVREPQDAADLGLVDGIWYDDQVKDLLREKLELEADAEIPTINITGINKTAKTKNLTARNRIAVIVAEGEIVSGEVEGTISSEVFAKEIKKARLDDDIKAIVLRVNSPGGSVLASEVIWREMNEAKKVKPVIASMSSLAASGGYYISAPADTIVAQPNTITGSIGIFGMWFNAEGLLNNKLGITTDVAKTGEFSDFMNPTRQLSEVEKNIIQNQIEEGYDTFITRVADGRKMSKEAVKEVASGRVWSGLQAKENGLVDILGGLDDAIQIAAEKSGIEDEYRVLYYPKQKTILEQIMTELGTDIEARYMHYRFGETYQLLQKIENIQQMKGIKARLPFDVVIK</sequence>
<dbReference type="GO" id="GO:0006465">
    <property type="term" value="P:signal peptide processing"/>
    <property type="evidence" value="ECO:0007669"/>
    <property type="project" value="InterPro"/>
</dbReference>
<name>A0A2Z4IN69_9BACT</name>
<dbReference type="CDD" id="cd07023">
    <property type="entry name" value="S49_Sppa_N_C"/>
    <property type="match status" value="1"/>
</dbReference>
<reference evidence="10 11" key="1">
    <citation type="submission" date="2018-06" db="EMBL/GenBank/DDBJ databases">
        <title>Echinicola strongylocentroti sp. nov., isolated from a sea urchin Strongylocentrotus intermedius.</title>
        <authorList>
            <person name="Bae S.S."/>
        </authorList>
    </citation>
    <scope>NUCLEOTIDE SEQUENCE [LARGE SCALE GENOMIC DNA]</scope>
    <source>
        <strain evidence="10 11">MEBiC08714</strain>
    </source>
</reference>
<dbReference type="EMBL" id="CP030041">
    <property type="protein sequence ID" value="AWW32284.1"/>
    <property type="molecule type" value="Genomic_DNA"/>
</dbReference>
<evidence type="ECO:0000256" key="1">
    <source>
        <dbReference type="ARBA" id="ARBA00004370"/>
    </source>
</evidence>
<dbReference type="InterPro" id="IPR004634">
    <property type="entry name" value="Pept_S49_pIV"/>
</dbReference>
<evidence type="ECO:0000256" key="6">
    <source>
        <dbReference type="ARBA" id="ARBA00023136"/>
    </source>
</evidence>
<dbReference type="PANTHER" id="PTHR33209">
    <property type="entry name" value="PROTEASE 4"/>
    <property type="match status" value="1"/>
</dbReference>
<evidence type="ECO:0000256" key="8">
    <source>
        <dbReference type="SAM" id="Phobius"/>
    </source>
</evidence>
<dbReference type="RefSeq" id="WP_112785657.1">
    <property type="nucleotide sequence ID" value="NZ_CP030041.1"/>
</dbReference>
<evidence type="ECO:0000256" key="3">
    <source>
        <dbReference type="ARBA" id="ARBA00022670"/>
    </source>
</evidence>
<dbReference type="GO" id="GO:0016020">
    <property type="term" value="C:membrane"/>
    <property type="evidence" value="ECO:0007669"/>
    <property type="project" value="UniProtKB-SubCell"/>
</dbReference>
<keyword evidence="8" id="KW-1133">Transmembrane helix</keyword>
<protein>
    <submittedName>
        <fullName evidence="10">Signal peptide peptidase SppA</fullName>
    </submittedName>
</protein>
<dbReference type="GO" id="GO:0008236">
    <property type="term" value="F:serine-type peptidase activity"/>
    <property type="evidence" value="ECO:0007669"/>
    <property type="project" value="UniProtKB-KW"/>
</dbReference>
<dbReference type="OrthoDB" id="9764363at2"/>
<dbReference type="CDD" id="cd07018">
    <property type="entry name" value="S49_SppA_67K_type"/>
    <property type="match status" value="1"/>
</dbReference>
<keyword evidence="5" id="KW-0720">Serine protease</keyword>
<dbReference type="InterPro" id="IPR029045">
    <property type="entry name" value="ClpP/crotonase-like_dom_sf"/>
</dbReference>
<accession>A0A2Z4IN69</accession>
<evidence type="ECO:0000313" key="11">
    <source>
        <dbReference type="Proteomes" id="UP000248688"/>
    </source>
</evidence>
<dbReference type="Proteomes" id="UP000248688">
    <property type="component" value="Chromosome"/>
</dbReference>
<keyword evidence="3" id="KW-0645">Protease</keyword>
<dbReference type="NCBIfam" id="TIGR00705">
    <property type="entry name" value="SppA_67K"/>
    <property type="match status" value="1"/>
</dbReference>
<dbReference type="PIRSF" id="PIRSF001217">
    <property type="entry name" value="Protease_4_SppA"/>
    <property type="match status" value="1"/>
</dbReference>
<feature type="domain" description="Peptidase S49" evidence="9">
    <location>
        <begin position="123"/>
        <end position="276"/>
    </location>
</feature>
<evidence type="ECO:0000313" key="10">
    <source>
        <dbReference type="EMBL" id="AWW32284.1"/>
    </source>
</evidence>
<evidence type="ECO:0000256" key="7">
    <source>
        <dbReference type="PIRSR" id="PIRSR001217-1"/>
    </source>
</evidence>
<dbReference type="SUPFAM" id="SSF52096">
    <property type="entry name" value="ClpP/crotonase"/>
    <property type="match status" value="2"/>
</dbReference>
<dbReference type="Pfam" id="PF01343">
    <property type="entry name" value="Peptidase_S49"/>
    <property type="match status" value="2"/>
</dbReference>
<dbReference type="KEGG" id="est:DN752_20265"/>
<dbReference type="InterPro" id="IPR002142">
    <property type="entry name" value="Peptidase_S49"/>
</dbReference>
<keyword evidence="6 8" id="KW-0472">Membrane</keyword>
<feature type="transmembrane region" description="Helical" evidence="8">
    <location>
        <begin position="7"/>
        <end position="31"/>
    </location>
</feature>
<dbReference type="Gene3D" id="3.90.226.10">
    <property type="entry name" value="2-enoyl-CoA Hydratase, Chain A, domain 1"/>
    <property type="match status" value="4"/>
</dbReference>
<gene>
    <name evidence="10" type="primary">sppA</name>
    <name evidence="10" type="ORF">DN752_20265</name>
</gene>
<dbReference type="InterPro" id="IPR047217">
    <property type="entry name" value="S49_SppA_67K_type_N"/>
</dbReference>
<keyword evidence="4" id="KW-0378">Hydrolase</keyword>
<comment type="subcellular location">
    <subcellularLocation>
        <location evidence="1">Membrane</location>
    </subcellularLocation>
</comment>
<proteinExistence type="inferred from homology"/>
<organism evidence="10 11">
    <name type="scientific">Echinicola strongylocentroti</name>
    <dbReference type="NCBI Taxonomy" id="1795355"/>
    <lineage>
        <taxon>Bacteria</taxon>
        <taxon>Pseudomonadati</taxon>
        <taxon>Bacteroidota</taxon>
        <taxon>Cytophagia</taxon>
        <taxon>Cytophagales</taxon>
        <taxon>Cyclobacteriaceae</taxon>
        <taxon>Echinicola</taxon>
    </lineage>
</organism>